<dbReference type="PROSITE" id="PS50878">
    <property type="entry name" value="RT_POL"/>
    <property type="match status" value="1"/>
</dbReference>
<dbReference type="CDD" id="cd01650">
    <property type="entry name" value="RT_nLTR_like"/>
    <property type="match status" value="1"/>
</dbReference>
<comment type="caution">
    <text evidence="4">The sequence shown here is derived from an EMBL/GenBank/DDBJ whole genome shotgun (WGS) entry which is preliminary data.</text>
</comment>
<evidence type="ECO:0000313" key="5">
    <source>
        <dbReference type="Proteomes" id="UP000076584"/>
    </source>
</evidence>
<organism evidence="4 5">
    <name type="scientific">Colletotrichum incanum</name>
    <name type="common">Soybean anthracnose fungus</name>
    <dbReference type="NCBI Taxonomy" id="1573173"/>
    <lineage>
        <taxon>Eukaryota</taxon>
        <taxon>Fungi</taxon>
        <taxon>Dikarya</taxon>
        <taxon>Ascomycota</taxon>
        <taxon>Pezizomycotina</taxon>
        <taxon>Sordariomycetes</taxon>
        <taxon>Hypocreomycetidae</taxon>
        <taxon>Glomerellales</taxon>
        <taxon>Glomerellaceae</taxon>
        <taxon>Colletotrichum</taxon>
        <taxon>Colletotrichum spaethianum species complex</taxon>
    </lineage>
</organism>
<evidence type="ECO:0000256" key="2">
    <source>
        <dbReference type="ARBA" id="ARBA00023128"/>
    </source>
</evidence>
<evidence type="ECO:0000256" key="1">
    <source>
        <dbReference type="ARBA" id="ARBA00004173"/>
    </source>
</evidence>
<dbReference type="InterPro" id="IPR000477">
    <property type="entry name" value="RT_dom"/>
</dbReference>
<accession>A0A166NBY9</accession>
<evidence type="ECO:0000313" key="4">
    <source>
        <dbReference type="EMBL" id="KZL65521.1"/>
    </source>
</evidence>
<dbReference type="Pfam" id="PF00078">
    <property type="entry name" value="RVT_1"/>
    <property type="match status" value="1"/>
</dbReference>
<dbReference type="Proteomes" id="UP000076584">
    <property type="component" value="Unassembled WGS sequence"/>
</dbReference>
<protein>
    <submittedName>
        <fullName evidence="4">Endonuclease reverse</fullName>
    </submittedName>
</protein>
<feature type="non-terminal residue" evidence="4">
    <location>
        <position position="650"/>
    </location>
</feature>
<keyword evidence="4" id="KW-0378">Hydrolase</keyword>
<keyword evidence="4" id="KW-0540">Nuclease</keyword>
<sequence length="650" mass="72837">MDEKLFLDMLKRNLRHSEDTYWRGRIAAASTGKDVFEMVRWHKATGSFQTPPLRDENNPATVISRPKEKRDLFARVLLRNAAISANIPAESPGPRLEAKLPSPKVTKDEIQTAIFSAGSTTPGSDGITTAVLKTARLVIKDIVFSLYSGCIREGWHPTCFKEAILVILPKPGKRDRTLPRSYRPIALLSVLGKGLERLVARRLAWITVKHRFGALRLRSCSDLIAGAIHDIECAWQRSLVTFMLTLDVNGAFDAVLPVRLVHRLRQQGWPENLVQWVSSFVLGRRARIRLDGEMGDVFDLECGLPQGSPVSPILFMLYIEPLLKLGAVRPRRKQSRFGYADDVAILASSTSLEDNCTLLAKEWEEALEWGALEGITFDLDKSELIHFTKRHKDGNPPITVTLLDGRQHTVQAVDQGSSLRWLRAHFDRRLTSKSLVNGLRGLGNTVWGAPAHLLCHAKTSCVLPTLYYASEAWWPGRNRTKNGHITSNGVNGLFRQLNTTQAKAIRAALPVYKTTPVPILQREAALPPAEVMLDAKLHQASARIHRLDERHPLRTRLRDRPGPDSKLRRMASLTDINAEYIDPIEQPPWERSADWHTALSMVGYEPRKTKEELAIAFTDRLGTFSKRDIVVYTDGSQMLDGSRTAAGAGW</sequence>
<gene>
    <name evidence="4" type="ORF">CI238_13422</name>
</gene>
<keyword evidence="2" id="KW-0496">Mitochondrion</keyword>
<dbReference type="PANTHER" id="PTHR33481">
    <property type="entry name" value="REVERSE TRANSCRIPTASE"/>
    <property type="match status" value="1"/>
</dbReference>
<evidence type="ECO:0000259" key="3">
    <source>
        <dbReference type="PROSITE" id="PS50878"/>
    </source>
</evidence>
<reference evidence="4 5" key="1">
    <citation type="submission" date="2015-06" db="EMBL/GenBank/DDBJ databases">
        <title>Survival trade-offs in plant roots during colonization by closely related pathogenic and mutualistic fungi.</title>
        <authorList>
            <person name="Hacquard S."/>
            <person name="Kracher B."/>
            <person name="Hiruma K."/>
            <person name="Weinman A."/>
            <person name="Muench P."/>
            <person name="Garrido Oter R."/>
            <person name="Ver Loren van Themaat E."/>
            <person name="Dallerey J.-F."/>
            <person name="Damm U."/>
            <person name="Henrissat B."/>
            <person name="Lespinet O."/>
            <person name="Thon M."/>
            <person name="Kemen E."/>
            <person name="McHardy A.C."/>
            <person name="Schulze-Lefert P."/>
            <person name="O'Connell R.J."/>
        </authorList>
    </citation>
    <scope>NUCLEOTIDE SEQUENCE [LARGE SCALE GENOMIC DNA]</scope>
    <source>
        <strain evidence="4 5">MAFF 238704</strain>
    </source>
</reference>
<dbReference type="InterPro" id="IPR043502">
    <property type="entry name" value="DNA/RNA_pol_sf"/>
</dbReference>
<comment type="subcellular location">
    <subcellularLocation>
        <location evidence="1">Mitochondrion</location>
    </subcellularLocation>
</comment>
<dbReference type="SUPFAM" id="SSF56672">
    <property type="entry name" value="DNA/RNA polymerases"/>
    <property type="match status" value="1"/>
</dbReference>
<keyword evidence="4" id="KW-0255">Endonuclease</keyword>
<dbReference type="GO" id="GO:0004519">
    <property type="term" value="F:endonuclease activity"/>
    <property type="evidence" value="ECO:0007669"/>
    <property type="project" value="UniProtKB-KW"/>
</dbReference>
<dbReference type="GO" id="GO:0005739">
    <property type="term" value="C:mitochondrion"/>
    <property type="evidence" value="ECO:0007669"/>
    <property type="project" value="UniProtKB-SubCell"/>
</dbReference>
<dbReference type="STRING" id="1573173.A0A166NBY9"/>
<feature type="domain" description="Reverse transcriptase" evidence="3">
    <location>
        <begin position="149"/>
        <end position="402"/>
    </location>
</feature>
<proteinExistence type="predicted"/>
<name>A0A166NBY9_COLIC</name>
<keyword evidence="5" id="KW-1185">Reference proteome</keyword>
<dbReference type="AlphaFoldDB" id="A0A166NBY9"/>
<dbReference type="EMBL" id="LFIW01002616">
    <property type="protein sequence ID" value="KZL65521.1"/>
    <property type="molecule type" value="Genomic_DNA"/>
</dbReference>
<dbReference type="PANTHER" id="PTHR33481:SF1">
    <property type="entry name" value="ENDONUCLEASE_EXONUCLEASE_PHOSPHATASE DOMAIN-CONTAINING PROTEIN-RELATED"/>
    <property type="match status" value="1"/>
</dbReference>